<feature type="region of interest" description="Disordered" evidence="1">
    <location>
        <begin position="410"/>
        <end position="443"/>
    </location>
</feature>
<feature type="compositionally biased region" description="Gly residues" evidence="1">
    <location>
        <begin position="144"/>
        <end position="155"/>
    </location>
</feature>
<gene>
    <name evidence="3" type="ORF">MUK42_31106</name>
</gene>
<organism evidence="3 4">
    <name type="scientific">Musa troglodytarum</name>
    <name type="common">fe'i banana</name>
    <dbReference type="NCBI Taxonomy" id="320322"/>
    <lineage>
        <taxon>Eukaryota</taxon>
        <taxon>Viridiplantae</taxon>
        <taxon>Streptophyta</taxon>
        <taxon>Embryophyta</taxon>
        <taxon>Tracheophyta</taxon>
        <taxon>Spermatophyta</taxon>
        <taxon>Magnoliopsida</taxon>
        <taxon>Liliopsida</taxon>
        <taxon>Zingiberales</taxon>
        <taxon>Musaceae</taxon>
        <taxon>Musa</taxon>
    </lineage>
</organism>
<feature type="region of interest" description="Disordered" evidence="1">
    <location>
        <begin position="254"/>
        <end position="298"/>
    </location>
</feature>
<evidence type="ECO:0000313" key="3">
    <source>
        <dbReference type="EMBL" id="URD96998.1"/>
    </source>
</evidence>
<feature type="compositionally biased region" description="Polar residues" evidence="1">
    <location>
        <begin position="410"/>
        <end position="420"/>
    </location>
</feature>
<proteinExistence type="predicted"/>
<feature type="domain" description="GBF-interacting protein 1 N-terminal" evidence="2">
    <location>
        <begin position="164"/>
        <end position="207"/>
    </location>
</feature>
<feature type="compositionally biased region" description="Polar residues" evidence="1">
    <location>
        <begin position="432"/>
        <end position="443"/>
    </location>
</feature>
<reference evidence="3" key="1">
    <citation type="submission" date="2022-05" db="EMBL/GenBank/DDBJ databases">
        <title>The Musa troglodytarum L. genome provides insights into the mechanism of non-climacteric behaviour and enrichment of carotenoids.</title>
        <authorList>
            <person name="Wang J."/>
        </authorList>
    </citation>
    <scope>NUCLEOTIDE SEQUENCE</scope>
    <source>
        <tissue evidence="3">Leaf</tissue>
    </source>
</reference>
<feature type="region of interest" description="Disordered" evidence="1">
    <location>
        <begin position="1028"/>
        <end position="1064"/>
    </location>
</feature>
<dbReference type="PANTHER" id="PTHR46445">
    <property type="entry name" value="RNA POLYMERASE II DEGRADATION FACTOR-LIKE PROTEIN (DUF1296)"/>
    <property type="match status" value="1"/>
</dbReference>
<evidence type="ECO:0000256" key="1">
    <source>
        <dbReference type="SAM" id="MobiDB-lite"/>
    </source>
</evidence>
<feature type="region of interest" description="Disordered" evidence="1">
    <location>
        <begin position="682"/>
        <end position="702"/>
    </location>
</feature>
<feature type="compositionally biased region" description="Basic and acidic residues" evidence="1">
    <location>
        <begin position="254"/>
        <end position="270"/>
    </location>
</feature>
<dbReference type="InterPro" id="IPR009060">
    <property type="entry name" value="UBA-like_sf"/>
</dbReference>
<feature type="region of interest" description="Disordered" evidence="1">
    <location>
        <begin position="457"/>
        <end position="477"/>
    </location>
</feature>
<sequence length="1064" mass="114528">MLMFPISHVDSIFRSSISLNPLDSNFKDGNFSLPSFSALESPVSGVVAFKLESDTNKKCMLYTRLIVLEQFQSDAYGKTVHPYTYIHYVYNTVEEEPRGFWPPSGVKRRYKATTAPPPAFPSPLGREKEKGTGEGSVGRKERMSGGGGGGPGSRGNGAASAAPIPAGSRKLVQSLKEIVNCSETEIYAMLRECNMDPNEAVHRLLSQGNPSPFKIPPFPLSLFADSLFFYFYFFKWTYIQVIIHVADAFHEVRSKRDKKKEIREPPESRSRTVNNSSSRGARGSTDRGGRSTCQSSSAVDYGASKGKLIHKNENGTSAVFFTASVLESSMILSNLPQKSTAPSNSASMGDTIQAANVSDGISTSVQSSSGFQNSWLGKPGHLSMADIVKMGRPQGKPSGIPVVASERSDIAQNEAKQSPTAVLPSESDKLTDSFQESAQVSESSYDIGIAEGQQISHDGWPLDEQPAESGSTPPEISGASPVYANLSELASSIDGNNFHIGSHSEEIQVPVEGHRDKILPADSRPISISSDMQMLVDNSADVDAYHLNEGLLKSTNSYNSQRLELDHHEDSFPAGDSVDISSAAVNLGQLSLHEETSTEPTVVNPAVIIPDHLRVTNADCAHLSFGSFVSGAFSGSFPSKQLKSNLEVAPVMSDASGTDNSDVRNLEYYSDEQLNPTLTENLASRSSTGSENLDAPSASQTEVVKNDPLDATHEIQYNLPSVSNYAFPSSTQPNATSYAYPQENSQMQSLSPFPSLMQPNSLQNSMLATSIPSLRDFDLSLSPLLTTQSMPTRYSTSLSSIGGPTISMSEALNPGLFSNPQSTPQSLTSTTMFTSPAFQQHLPVHHYSQPALPLGHFANMISYPPFLPQSYTYLPSFQQAYTANSPFHQSPGAVPGAGMKYSQPQFKNSLSVTSLPQASAIASAYGGLGSSANIPGGFTLNHTSGSASTTTGFDESLSLQNKEGSQYMPPQQSENPNLWLHDAGSRAMPALPANTFYNYQGQSQQSGFRQSLQASHLGALGYPNLYHSPAGLSREHRQNTGEGNLNGPPTTQSQPANQIWQHGY</sequence>
<feature type="compositionally biased region" description="Basic and acidic residues" evidence="1">
    <location>
        <begin position="125"/>
        <end position="143"/>
    </location>
</feature>
<feature type="compositionally biased region" description="Polar residues" evidence="1">
    <location>
        <begin position="1040"/>
        <end position="1064"/>
    </location>
</feature>
<evidence type="ECO:0000313" key="4">
    <source>
        <dbReference type="Proteomes" id="UP001055439"/>
    </source>
</evidence>
<dbReference type="AlphaFoldDB" id="A0A9E7FJT7"/>
<dbReference type="Proteomes" id="UP001055439">
    <property type="component" value="Chromosome 4"/>
</dbReference>
<name>A0A9E7FJT7_9LILI</name>
<feature type="region of interest" description="Disordered" evidence="1">
    <location>
        <begin position="111"/>
        <end position="163"/>
    </location>
</feature>
<accession>A0A9E7FJT7</accession>
<keyword evidence="4" id="KW-1185">Reference proteome</keyword>
<dbReference type="EMBL" id="CP097506">
    <property type="protein sequence ID" value="URD96998.1"/>
    <property type="molecule type" value="Genomic_DNA"/>
</dbReference>
<evidence type="ECO:0000259" key="2">
    <source>
        <dbReference type="Pfam" id="PF06972"/>
    </source>
</evidence>
<dbReference type="Pfam" id="PF06972">
    <property type="entry name" value="GIP1_N"/>
    <property type="match status" value="1"/>
</dbReference>
<dbReference type="PANTHER" id="PTHR46445:SF3">
    <property type="entry name" value="RNA POLYMERASE II DEGRADATION FACTOR-LIKE PROTEIN (DUF1296)-RELATED"/>
    <property type="match status" value="1"/>
</dbReference>
<dbReference type="SUPFAM" id="SSF46934">
    <property type="entry name" value="UBA-like"/>
    <property type="match status" value="1"/>
</dbReference>
<protein>
    <recommendedName>
        <fullName evidence="2">GBF-interacting protein 1 N-terminal domain-containing protein</fullName>
    </recommendedName>
</protein>
<dbReference type="OrthoDB" id="762072at2759"/>
<dbReference type="InterPro" id="IPR009719">
    <property type="entry name" value="GIP1_N"/>
</dbReference>